<feature type="non-terminal residue" evidence="1">
    <location>
        <position position="1"/>
    </location>
</feature>
<reference evidence="1 2" key="1">
    <citation type="submission" date="2014-10" db="EMBL/GenBank/DDBJ databases">
        <title>Draft genome of the hookworm Ancylostoma caninum.</title>
        <authorList>
            <person name="Mitreva M."/>
        </authorList>
    </citation>
    <scope>NUCLEOTIDE SEQUENCE [LARGE SCALE GENOMIC DNA]</scope>
    <source>
        <strain evidence="1 2">Baltimore</strain>
    </source>
</reference>
<evidence type="ECO:0000313" key="1">
    <source>
        <dbReference type="EMBL" id="RCN45498.1"/>
    </source>
</evidence>
<accession>A0A368GPE5</accession>
<sequence length="43" mass="4787">VRDLQLSPFQPTTISPTTTSKVATDKAFILAIFYCVLVKVFLL</sequence>
<organism evidence="1 2">
    <name type="scientific">Ancylostoma caninum</name>
    <name type="common">Dog hookworm</name>
    <dbReference type="NCBI Taxonomy" id="29170"/>
    <lineage>
        <taxon>Eukaryota</taxon>
        <taxon>Metazoa</taxon>
        <taxon>Ecdysozoa</taxon>
        <taxon>Nematoda</taxon>
        <taxon>Chromadorea</taxon>
        <taxon>Rhabditida</taxon>
        <taxon>Rhabditina</taxon>
        <taxon>Rhabditomorpha</taxon>
        <taxon>Strongyloidea</taxon>
        <taxon>Ancylostomatidae</taxon>
        <taxon>Ancylostomatinae</taxon>
        <taxon>Ancylostoma</taxon>
    </lineage>
</organism>
<dbReference type="Proteomes" id="UP000252519">
    <property type="component" value="Unassembled WGS sequence"/>
</dbReference>
<proteinExistence type="predicted"/>
<dbReference type="AlphaFoldDB" id="A0A368GPE5"/>
<name>A0A368GPE5_ANCCA</name>
<gene>
    <name evidence="1" type="ORF">ANCCAN_08498</name>
</gene>
<comment type="caution">
    <text evidence="1">The sequence shown here is derived from an EMBL/GenBank/DDBJ whole genome shotgun (WGS) entry which is preliminary data.</text>
</comment>
<protein>
    <submittedName>
        <fullName evidence="1">Uncharacterized protein</fullName>
    </submittedName>
</protein>
<keyword evidence="2" id="KW-1185">Reference proteome</keyword>
<evidence type="ECO:0000313" key="2">
    <source>
        <dbReference type="Proteomes" id="UP000252519"/>
    </source>
</evidence>
<dbReference type="EMBL" id="JOJR01000100">
    <property type="protein sequence ID" value="RCN45498.1"/>
    <property type="molecule type" value="Genomic_DNA"/>
</dbReference>